<evidence type="ECO:0000313" key="2">
    <source>
        <dbReference type="Proteomes" id="UP001186944"/>
    </source>
</evidence>
<name>A0AA89BWM0_PINIB</name>
<sequence length="547" mass="62992">MDDTEIKVFYQFFGTLCTDVNSTSFAFKLLGRGLISAKTCESVVCSSQPRESNNVVLLRDVSKTSKMDDFLGCLHEAGHGSTADDMTKEIQKMRTQLLVTPHRVSMTYRDDVMDRFAERLKMKIHNAEASRCASDFRSWISRFLGTLSDPDLDPREEKRLADFCFVLLDTLIVLERTHSESKEHLFQRKEFSDMKELIVKTSNPTLMRIRYNGRYGMALAQSGQEEKALEKLQSSLDDAQRYSPGKDIGNCLFAIVNVKMLMYSIDKSERMKQEILSFIEEAIRFFENEEENALLNWRRIYLIKKAYCYLGLDSFGRDILGVTISDYDLEMAGDCLNMFEKIESSSDIRRKMHLFRARAKLHTIKEEKCIADGYVKQALALAQEGKFLADIQVLENCIHQEQHSKQDVHSRARFQFSERIRQPSEHDETSYGVTMPSLTSLLGDDDNDTVCECSDVQDVQTPYLRINLHQQFSPELESPDTTSFVWEQCKPEDLNLETSESDSSENTDRQMEQSMYRHIRNKTLLNTAVNSICGLLQMEVIPINYPT</sequence>
<evidence type="ECO:0000313" key="1">
    <source>
        <dbReference type="EMBL" id="KAK3090103.1"/>
    </source>
</evidence>
<organism evidence="1 2">
    <name type="scientific">Pinctada imbricata</name>
    <name type="common">Atlantic pearl-oyster</name>
    <name type="synonym">Pinctada martensii</name>
    <dbReference type="NCBI Taxonomy" id="66713"/>
    <lineage>
        <taxon>Eukaryota</taxon>
        <taxon>Metazoa</taxon>
        <taxon>Spiralia</taxon>
        <taxon>Lophotrochozoa</taxon>
        <taxon>Mollusca</taxon>
        <taxon>Bivalvia</taxon>
        <taxon>Autobranchia</taxon>
        <taxon>Pteriomorphia</taxon>
        <taxon>Pterioida</taxon>
        <taxon>Pterioidea</taxon>
        <taxon>Pteriidae</taxon>
        <taxon>Pinctada</taxon>
    </lineage>
</organism>
<dbReference type="AlphaFoldDB" id="A0AA89BWM0"/>
<dbReference type="Proteomes" id="UP001186944">
    <property type="component" value="Unassembled WGS sequence"/>
</dbReference>
<gene>
    <name evidence="1" type="ORF">FSP39_009218</name>
</gene>
<accession>A0AA89BWM0</accession>
<protein>
    <submittedName>
        <fullName evidence="1">Uncharacterized protein</fullName>
    </submittedName>
</protein>
<proteinExistence type="predicted"/>
<reference evidence="1" key="1">
    <citation type="submission" date="2019-08" db="EMBL/GenBank/DDBJ databases">
        <title>The improved chromosome-level genome for the pearl oyster Pinctada fucata martensii using PacBio sequencing and Hi-C.</title>
        <authorList>
            <person name="Zheng Z."/>
        </authorList>
    </citation>
    <scope>NUCLEOTIDE SEQUENCE</scope>
    <source>
        <strain evidence="1">ZZ-2019</strain>
        <tissue evidence="1">Adductor muscle</tissue>
    </source>
</reference>
<keyword evidence="2" id="KW-1185">Reference proteome</keyword>
<comment type="caution">
    <text evidence="1">The sequence shown here is derived from an EMBL/GenBank/DDBJ whole genome shotgun (WGS) entry which is preliminary data.</text>
</comment>
<dbReference type="EMBL" id="VSWD01000010">
    <property type="protein sequence ID" value="KAK3090103.1"/>
    <property type="molecule type" value="Genomic_DNA"/>
</dbReference>